<gene>
    <name evidence="2" type="ORF">SAMN05444274_101285</name>
</gene>
<dbReference type="STRING" id="1484053.SAMN05444274_101285"/>
<feature type="domain" description="Gfo/Idh/MocA-like oxidoreductase N-terminal" evidence="1">
    <location>
        <begin position="88"/>
        <end position="167"/>
    </location>
</feature>
<accession>A0A1M4T880</accession>
<dbReference type="Proteomes" id="UP000184164">
    <property type="component" value="Unassembled WGS sequence"/>
</dbReference>
<keyword evidence="3" id="KW-1185">Reference proteome</keyword>
<dbReference type="Gene3D" id="3.40.50.720">
    <property type="entry name" value="NAD(P)-binding Rossmann-like Domain"/>
    <property type="match status" value="1"/>
</dbReference>
<protein>
    <submittedName>
        <fullName evidence="2">Predicted dehydrogenase</fullName>
    </submittedName>
</protein>
<dbReference type="SUPFAM" id="SSF51735">
    <property type="entry name" value="NAD(P)-binding Rossmann-fold domains"/>
    <property type="match status" value="1"/>
</dbReference>
<reference evidence="2 3" key="1">
    <citation type="submission" date="2016-11" db="EMBL/GenBank/DDBJ databases">
        <authorList>
            <person name="Jaros S."/>
            <person name="Januszkiewicz K."/>
            <person name="Wedrychowicz H."/>
        </authorList>
    </citation>
    <scope>NUCLEOTIDE SEQUENCE [LARGE SCALE GENOMIC DNA]</scope>
    <source>
        <strain evidence="2 3">DSM 26910</strain>
    </source>
</reference>
<name>A0A1M4T880_9BACT</name>
<evidence type="ECO:0000313" key="2">
    <source>
        <dbReference type="EMBL" id="SHE40635.1"/>
    </source>
</evidence>
<dbReference type="EMBL" id="FQUM01000001">
    <property type="protein sequence ID" value="SHE40635.1"/>
    <property type="molecule type" value="Genomic_DNA"/>
</dbReference>
<dbReference type="Pfam" id="PF01408">
    <property type="entry name" value="GFO_IDH_MocA"/>
    <property type="match status" value="1"/>
</dbReference>
<sequence length="344" mass="37131">MIDRRKFIKTGVIAGLGVSVASNGISATLSSFTSAGKRVGIIGLDTSHSIAFTKALNADDADPVFCGYKVVAAYPHGSLDIPSSVERIEGYTEQVKEMGVAITASIDELLTKVDVVLLETNDGRRHLEQALPVLKAGKRVFIDKPMAASLADAMAIFNAAEKYGIPVFSASSLRYIKGMDEVKSGAAGKVIGAEMYSPCALEKTHPDLFWYGIHGVEPLFTAMGTGCKTVVRAHSEGTDVVVGTWEDGRIGTFRGLRDGQRNYGGCVFGDKAIKQLGSYNGYNPLLVEIIKYFETGNIPVQPKETLEILAFMEAADESRKKGGKPISVEKVMEKAEKESKKYKF</sequence>
<proteinExistence type="predicted"/>
<dbReference type="InterPro" id="IPR000683">
    <property type="entry name" value="Gfo/Idh/MocA-like_OxRdtase_N"/>
</dbReference>
<dbReference type="InterPro" id="IPR036291">
    <property type="entry name" value="NAD(P)-bd_dom_sf"/>
</dbReference>
<dbReference type="OrthoDB" id="1408251at2"/>
<dbReference type="PANTHER" id="PTHR43818">
    <property type="entry name" value="BCDNA.GH03377"/>
    <property type="match status" value="1"/>
</dbReference>
<dbReference type="AlphaFoldDB" id="A0A1M4T880"/>
<evidence type="ECO:0000259" key="1">
    <source>
        <dbReference type="Pfam" id="PF01408"/>
    </source>
</evidence>
<dbReference type="RefSeq" id="WP_072998237.1">
    <property type="nucleotide sequence ID" value="NZ_FQUM01000001.1"/>
</dbReference>
<dbReference type="InterPro" id="IPR050463">
    <property type="entry name" value="Gfo/Idh/MocA_oxidrdct_glycsds"/>
</dbReference>
<evidence type="ECO:0000313" key="3">
    <source>
        <dbReference type="Proteomes" id="UP000184164"/>
    </source>
</evidence>
<dbReference type="PANTHER" id="PTHR43818:SF9">
    <property type="entry name" value="HYPOTHETICAL OXIDOREDUCTASE"/>
    <property type="match status" value="1"/>
</dbReference>
<dbReference type="GO" id="GO:0000166">
    <property type="term" value="F:nucleotide binding"/>
    <property type="evidence" value="ECO:0007669"/>
    <property type="project" value="InterPro"/>
</dbReference>
<organism evidence="2 3">
    <name type="scientific">Mariniphaga anaerophila</name>
    <dbReference type="NCBI Taxonomy" id="1484053"/>
    <lineage>
        <taxon>Bacteria</taxon>
        <taxon>Pseudomonadati</taxon>
        <taxon>Bacteroidota</taxon>
        <taxon>Bacteroidia</taxon>
        <taxon>Marinilabiliales</taxon>
        <taxon>Prolixibacteraceae</taxon>
        <taxon>Mariniphaga</taxon>
    </lineage>
</organism>